<dbReference type="GO" id="GO:0071555">
    <property type="term" value="P:cell wall organization"/>
    <property type="evidence" value="ECO:0007669"/>
    <property type="project" value="UniProtKB-KW"/>
</dbReference>
<dbReference type="Pfam" id="PF02388">
    <property type="entry name" value="FemAB"/>
    <property type="match status" value="2"/>
</dbReference>
<dbReference type="PANTHER" id="PTHR36174:SF1">
    <property type="entry name" value="LIPID II:GLYCINE GLYCYLTRANSFERASE"/>
    <property type="match status" value="1"/>
</dbReference>
<dbReference type="InterPro" id="IPR016181">
    <property type="entry name" value="Acyl_CoA_acyltransferase"/>
</dbReference>
<dbReference type="EMBL" id="LBTX01000010">
    <property type="protein sequence ID" value="KKQ49937.1"/>
    <property type="molecule type" value="Genomic_DNA"/>
</dbReference>
<evidence type="ECO:0000256" key="5">
    <source>
        <dbReference type="ARBA" id="ARBA00023315"/>
    </source>
</evidence>
<evidence type="ECO:0000256" key="2">
    <source>
        <dbReference type="ARBA" id="ARBA00022679"/>
    </source>
</evidence>
<keyword evidence="2" id="KW-0808">Transferase</keyword>
<gene>
    <name evidence="7" type="ORF">US68_C0010G0071</name>
</gene>
<proteinExistence type="inferred from homology"/>
<dbReference type="GO" id="GO:0016755">
    <property type="term" value="F:aminoacyltransferase activity"/>
    <property type="evidence" value="ECO:0007669"/>
    <property type="project" value="InterPro"/>
</dbReference>
<dbReference type="InterPro" id="IPR050644">
    <property type="entry name" value="PG_Glycine_Bridge_Synth"/>
</dbReference>
<comment type="caution">
    <text evidence="7">The sequence shown here is derived from an EMBL/GenBank/DDBJ whole genome shotgun (WGS) entry which is preliminary data.</text>
</comment>
<keyword evidence="4" id="KW-0573">Peptidoglycan synthesis</keyword>
<dbReference type="Gene3D" id="3.40.630.30">
    <property type="match status" value="2"/>
</dbReference>
<dbReference type="AlphaFoldDB" id="A0A0G0I5U1"/>
<evidence type="ECO:0000256" key="1">
    <source>
        <dbReference type="ARBA" id="ARBA00009943"/>
    </source>
</evidence>
<dbReference type="InterPro" id="IPR003447">
    <property type="entry name" value="FEMABX"/>
</dbReference>
<evidence type="ECO:0000256" key="6">
    <source>
        <dbReference type="ARBA" id="ARBA00023316"/>
    </source>
</evidence>
<organism evidence="7 8">
    <name type="scientific">Candidatus Shapirobacteria bacterium GW2011_GWE1_38_10</name>
    <dbReference type="NCBI Taxonomy" id="1618488"/>
    <lineage>
        <taxon>Bacteria</taxon>
        <taxon>Candidatus Shapironibacteriota</taxon>
    </lineage>
</organism>
<evidence type="ECO:0000256" key="3">
    <source>
        <dbReference type="ARBA" id="ARBA00022960"/>
    </source>
</evidence>
<name>A0A0G0I5U1_9BACT</name>
<dbReference type="GO" id="GO:0009252">
    <property type="term" value="P:peptidoglycan biosynthetic process"/>
    <property type="evidence" value="ECO:0007669"/>
    <property type="project" value="UniProtKB-KW"/>
</dbReference>
<keyword evidence="6" id="KW-0961">Cell wall biogenesis/degradation</keyword>
<reference evidence="7 8" key="1">
    <citation type="journal article" date="2015" name="Nature">
        <title>rRNA introns, odd ribosomes, and small enigmatic genomes across a large radiation of phyla.</title>
        <authorList>
            <person name="Brown C.T."/>
            <person name="Hug L.A."/>
            <person name="Thomas B.C."/>
            <person name="Sharon I."/>
            <person name="Castelle C.J."/>
            <person name="Singh A."/>
            <person name="Wilkins M.J."/>
            <person name="Williams K.H."/>
            <person name="Banfield J.F."/>
        </authorList>
    </citation>
    <scope>NUCLEOTIDE SEQUENCE [LARGE SCALE GENOMIC DNA]</scope>
</reference>
<evidence type="ECO:0000256" key="4">
    <source>
        <dbReference type="ARBA" id="ARBA00022984"/>
    </source>
</evidence>
<accession>A0A0G0I5U1</accession>
<comment type="similarity">
    <text evidence="1">Belongs to the FemABX family.</text>
</comment>
<evidence type="ECO:0000313" key="7">
    <source>
        <dbReference type="EMBL" id="KKQ49937.1"/>
    </source>
</evidence>
<evidence type="ECO:0000313" key="8">
    <source>
        <dbReference type="Proteomes" id="UP000034231"/>
    </source>
</evidence>
<dbReference type="GO" id="GO:0008360">
    <property type="term" value="P:regulation of cell shape"/>
    <property type="evidence" value="ECO:0007669"/>
    <property type="project" value="UniProtKB-KW"/>
</dbReference>
<dbReference type="Proteomes" id="UP000034231">
    <property type="component" value="Unassembled WGS sequence"/>
</dbReference>
<sequence length="346" mass="40410">MITRILYNEEKEAYSRVVIHPVQTWEWGDFQESQGHKVYRLGVFEDQKMLSGYMVSFHKIPHTNFSIGTILRGPVIDKDMIENIRKIAQNENAIFVKFEPDDIEKIYDNNCQLIKNKSVLLNFQSLITSPKVAFYPHTFIVDLTKSEDQLLADMSQKTRYNIKLANRHGVTVSHSVKDEDFEIYLKMLFETTKRQGFYLHSESYHRHLWSVLKSTGMAQIFLASFQGQVLAAFMVFKLKDRLFYPYGASLDIHREVMAPTLLMWEAIKYGQSLGLKTFDMWGCLGPDANASQQGFGFHRFKQGYGGNLVQFVGTYDLVINPKLYKLYNLVDKYRWILLRLKAFIFR</sequence>
<dbReference type="PANTHER" id="PTHR36174">
    <property type="entry name" value="LIPID II:GLYCINE GLYCYLTRANSFERASE"/>
    <property type="match status" value="1"/>
</dbReference>
<keyword evidence="5" id="KW-0012">Acyltransferase</keyword>
<dbReference type="SUPFAM" id="SSF55729">
    <property type="entry name" value="Acyl-CoA N-acyltransferases (Nat)"/>
    <property type="match status" value="2"/>
</dbReference>
<protein>
    <submittedName>
        <fullName evidence="7">FemAB family protein</fullName>
    </submittedName>
</protein>
<keyword evidence="3" id="KW-0133">Cell shape</keyword>
<dbReference type="PROSITE" id="PS51191">
    <property type="entry name" value="FEMABX"/>
    <property type="match status" value="1"/>
</dbReference>